<dbReference type="Proteomes" id="UP000050301">
    <property type="component" value="Unassembled WGS sequence"/>
</dbReference>
<proteinExistence type="predicted"/>
<dbReference type="SUPFAM" id="SSF56281">
    <property type="entry name" value="Metallo-hydrolase/oxidoreductase"/>
    <property type="match status" value="1"/>
</dbReference>
<reference evidence="2 3" key="1">
    <citation type="submission" date="2015-09" db="EMBL/GenBank/DDBJ databases">
        <title>Heavy metals and arsenic resistance mechanisms in polyextremophilic archaea of the family Ferroplasmaceae.</title>
        <authorList>
            <person name="Bulaev A.G."/>
            <person name="Kanygina A.V."/>
        </authorList>
    </citation>
    <scope>NUCLEOTIDE SEQUENCE [LARGE SCALE GENOMIC DNA]</scope>
    <source>
        <strain evidence="2 3">BH2</strain>
    </source>
</reference>
<dbReference type="EMBL" id="LKBH01000144">
    <property type="protein sequence ID" value="KQB35384.1"/>
    <property type="molecule type" value="Genomic_DNA"/>
</dbReference>
<dbReference type="RefSeq" id="WP_048101477.1">
    <property type="nucleotide sequence ID" value="NZ_LKBH01000144.1"/>
</dbReference>
<feature type="domain" description="Metallo-beta-lactamase" evidence="1">
    <location>
        <begin position="18"/>
        <end position="183"/>
    </location>
</feature>
<protein>
    <recommendedName>
        <fullName evidence="1">Metallo-beta-lactamase domain-containing protein</fullName>
    </recommendedName>
</protein>
<dbReference type="SMART" id="SM00849">
    <property type="entry name" value="Lactamase_B"/>
    <property type="match status" value="1"/>
</dbReference>
<dbReference type="InterPro" id="IPR001279">
    <property type="entry name" value="Metallo-B-lactamas"/>
</dbReference>
<dbReference type="PANTHER" id="PTHR46018">
    <property type="entry name" value="ZINC PHOSPHODIESTERASE ELAC PROTEIN 1"/>
    <property type="match status" value="1"/>
</dbReference>
<dbReference type="GeneID" id="84222525"/>
<dbReference type="GO" id="GO:0042781">
    <property type="term" value="F:3'-tRNA processing endoribonuclease activity"/>
    <property type="evidence" value="ECO:0007669"/>
    <property type="project" value="TreeGrafter"/>
</dbReference>
<accession>A0A0Q0RSP2</accession>
<name>A0A0Q0RSP2_9ARCH</name>
<dbReference type="Pfam" id="PF23023">
    <property type="entry name" value="Anti-Pycsar_Apyc1"/>
    <property type="match status" value="1"/>
</dbReference>
<comment type="caution">
    <text evidence="2">The sequence shown here is derived from an EMBL/GenBank/DDBJ whole genome shotgun (WGS) entry which is preliminary data.</text>
</comment>
<sequence>MDIKVIGTWSAKIEKNRKNTSFLIDDHILLDCGPHTAESIIDNGIKLEKIDLVLITHMHLDHFSGLPDLLWQRALRNIDGDITIMGPRNIEKSVFTLLDIFNSPDDFKKHFFFTDNYENIETGNGIHTVEDITYRIKSDKILFYSGDTSYSEDVITSGHDSDIFIHEATFPSRLSSEAPKFGHSSVKDAINAFKKSESRIFMPTHLSEFSYRELIKNNNVNMIIPEENSLYRI</sequence>
<evidence type="ECO:0000313" key="2">
    <source>
        <dbReference type="EMBL" id="KQB35384.1"/>
    </source>
</evidence>
<evidence type="ECO:0000259" key="1">
    <source>
        <dbReference type="SMART" id="SM00849"/>
    </source>
</evidence>
<dbReference type="InterPro" id="IPR036866">
    <property type="entry name" value="RibonucZ/Hydroxyglut_hydro"/>
</dbReference>
<dbReference type="Gene3D" id="3.60.15.10">
    <property type="entry name" value="Ribonuclease Z/Hydroxyacylglutathione hydrolase-like"/>
    <property type="match status" value="1"/>
</dbReference>
<gene>
    <name evidence="2" type="ORF">AOG55_06950</name>
</gene>
<organism evidence="2 3">
    <name type="scientific">Acidiplasma cupricumulans</name>
    <dbReference type="NCBI Taxonomy" id="312540"/>
    <lineage>
        <taxon>Archaea</taxon>
        <taxon>Methanobacteriati</taxon>
        <taxon>Thermoplasmatota</taxon>
        <taxon>Thermoplasmata</taxon>
        <taxon>Thermoplasmatales</taxon>
        <taxon>Ferroplasmaceae</taxon>
        <taxon>Acidiplasma</taxon>
    </lineage>
</organism>
<evidence type="ECO:0000313" key="3">
    <source>
        <dbReference type="Proteomes" id="UP000050301"/>
    </source>
</evidence>
<keyword evidence="3" id="KW-1185">Reference proteome</keyword>
<dbReference type="InParanoid" id="A0A0Q0RSP2"/>
<dbReference type="CDD" id="cd16272">
    <property type="entry name" value="RNaseZ_MBL-fold"/>
    <property type="match status" value="1"/>
</dbReference>
<dbReference type="AlphaFoldDB" id="A0A0Q0RSP2"/>
<dbReference type="PANTHER" id="PTHR46018:SF2">
    <property type="entry name" value="ZINC PHOSPHODIESTERASE ELAC PROTEIN 1"/>
    <property type="match status" value="1"/>
</dbReference>